<dbReference type="InterPro" id="IPR036005">
    <property type="entry name" value="Creatinase/aminopeptidase-like"/>
</dbReference>
<keyword evidence="4" id="KW-1185">Reference proteome</keyword>
<dbReference type="SUPFAM" id="SSF55920">
    <property type="entry name" value="Creatinase/aminopeptidase"/>
    <property type="match status" value="1"/>
</dbReference>
<accession>A0A9W6K0S1</accession>
<feature type="domain" description="Creatinase N-terminal" evidence="2">
    <location>
        <begin position="8"/>
        <end position="128"/>
    </location>
</feature>
<protein>
    <submittedName>
        <fullName evidence="3">Integrase</fullName>
    </submittedName>
</protein>
<evidence type="ECO:0000259" key="1">
    <source>
        <dbReference type="Pfam" id="PF00557"/>
    </source>
</evidence>
<dbReference type="InterPro" id="IPR050659">
    <property type="entry name" value="Peptidase_M24B"/>
</dbReference>
<name>A0A9W6K0S1_9HYPH</name>
<dbReference type="InterPro" id="IPR000994">
    <property type="entry name" value="Pept_M24"/>
</dbReference>
<dbReference type="Proteomes" id="UP001143330">
    <property type="component" value="Unassembled WGS sequence"/>
</dbReference>
<dbReference type="Pfam" id="PF00557">
    <property type="entry name" value="Peptidase_M24"/>
    <property type="match status" value="1"/>
</dbReference>
<dbReference type="AlphaFoldDB" id="A0A9W6K0S1"/>
<organism evidence="3 4">
    <name type="scientific">Ancylobacter defluvii</name>
    <dbReference type="NCBI Taxonomy" id="1282440"/>
    <lineage>
        <taxon>Bacteria</taxon>
        <taxon>Pseudomonadati</taxon>
        <taxon>Pseudomonadota</taxon>
        <taxon>Alphaproteobacteria</taxon>
        <taxon>Hyphomicrobiales</taxon>
        <taxon>Xanthobacteraceae</taxon>
        <taxon>Ancylobacter</taxon>
    </lineage>
</organism>
<dbReference type="Gene3D" id="3.40.350.10">
    <property type="entry name" value="Creatinase/prolidase N-terminal domain"/>
    <property type="match status" value="1"/>
</dbReference>
<dbReference type="SUPFAM" id="SSF53092">
    <property type="entry name" value="Creatinase/prolidase N-terminal domain"/>
    <property type="match status" value="1"/>
</dbReference>
<dbReference type="InterPro" id="IPR029149">
    <property type="entry name" value="Creatin/AminoP/Spt16_N"/>
</dbReference>
<evidence type="ECO:0000313" key="3">
    <source>
        <dbReference type="EMBL" id="GLK86106.1"/>
    </source>
</evidence>
<feature type="domain" description="Peptidase M24" evidence="1">
    <location>
        <begin position="136"/>
        <end position="338"/>
    </location>
</feature>
<dbReference type="PANTHER" id="PTHR46112:SF2">
    <property type="entry name" value="XAA-PRO AMINOPEPTIDASE P-RELATED"/>
    <property type="match status" value="1"/>
</dbReference>
<comment type="caution">
    <text evidence="3">The sequence shown here is derived from an EMBL/GenBank/DDBJ whole genome shotgun (WGS) entry which is preliminary data.</text>
</comment>
<dbReference type="EMBL" id="BSFM01000017">
    <property type="protein sequence ID" value="GLK86106.1"/>
    <property type="molecule type" value="Genomic_DNA"/>
</dbReference>
<evidence type="ECO:0000313" key="4">
    <source>
        <dbReference type="Proteomes" id="UP001143330"/>
    </source>
</evidence>
<dbReference type="Pfam" id="PF01321">
    <property type="entry name" value="Creatinase_N"/>
    <property type="match status" value="1"/>
</dbReference>
<evidence type="ECO:0000259" key="2">
    <source>
        <dbReference type="Pfam" id="PF01321"/>
    </source>
</evidence>
<sequence length="352" mass="37546">MIWEEGANGSNVRYLSGFYMPPTWIGGSLVLVGRDHDPVLVTSAVAHGEPMHSNIQTTWLRDVRAVGLDYAEVIAAVADLAAAWQPKRRIGVAGFDRLPYALRTGLVAALEDHRLVDDGGLMQRQRTIKSPAEISLLRRLGRITAAGMEAAMATVAPGATESEVAAAAHSGCMAAGAEQMTFGCFVGAGKRGALKNIAPRPDRRITDNDLVVIDLGCKLGGYQSDMSRNVVAGRPATDIASMIETCQRALAAGKAMIRPGVADRDIVAAMRECIGAAGFGQWDWSICHGYGLDLVETPTFAASEPTIIEAGMCFYIEPMIIPPQIGAICIEDMIVVTDDGFENMTPVSVEAW</sequence>
<reference evidence="3" key="1">
    <citation type="journal article" date="2014" name="Int. J. Syst. Evol. Microbiol.">
        <title>Complete genome sequence of Corynebacterium casei LMG S-19264T (=DSM 44701T), isolated from a smear-ripened cheese.</title>
        <authorList>
            <consortium name="US DOE Joint Genome Institute (JGI-PGF)"/>
            <person name="Walter F."/>
            <person name="Albersmeier A."/>
            <person name="Kalinowski J."/>
            <person name="Ruckert C."/>
        </authorList>
    </citation>
    <scope>NUCLEOTIDE SEQUENCE</scope>
    <source>
        <strain evidence="3">VKM B-2789</strain>
    </source>
</reference>
<dbReference type="PANTHER" id="PTHR46112">
    <property type="entry name" value="AMINOPEPTIDASE"/>
    <property type="match status" value="1"/>
</dbReference>
<proteinExistence type="predicted"/>
<dbReference type="Gene3D" id="3.90.230.10">
    <property type="entry name" value="Creatinase/methionine aminopeptidase superfamily"/>
    <property type="match status" value="1"/>
</dbReference>
<reference evidence="3" key="2">
    <citation type="submission" date="2023-01" db="EMBL/GenBank/DDBJ databases">
        <authorList>
            <person name="Sun Q."/>
            <person name="Evtushenko L."/>
        </authorList>
    </citation>
    <scope>NUCLEOTIDE SEQUENCE</scope>
    <source>
        <strain evidence="3">VKM B-2789</strain>
    </source>
</reference>
<gene>
    <name evidence="3" type="ORF">GCM10017653_41760</name>
</gene>
<dbReference type="InterPro" id="IPR000587">
    <property type="entry name" value="Creatinase_N"/>
</dbReference>